<feature type="binding site" evidence="7">
    <location>
        <position position="264"/>
    </location>
    <ligand>
        <name>Zn(2+)</name>
        <dbReference type="ChEBI" id="CHEBI:29105"/>
        <note>catalytic</note>
    </ligand>
</feature>
<dbReference type="GO" id="GO:0071586">
    <property type="term" value="P:CAAX-box protein processing"/>
    <property type="evidence" value="ECO:0007669"/>
    <property type="project" value="InterPro"/>
</dbReference>
<keyword evidence="3 8" id="KW-0378">Hydrolase</keyword>
<dbReference type="PANTHER" id="PTHR10120">
    <property type="entry name" value="CAAX PRENYL PROTEASE 1"/>
    <property type="match status" value="1"/>
</dbReference>
<name>A0A6J4UKV5_9BACT</name>
<dbReference type="AlphaFoldDB" id="A0A6J4UKV5"/>
<dbReference type="Gene3D" id="3.30.2010.10">
    <property type="entry name" value="Metalloproteases ('zincins'), catalytic domain"/>
    <property type="match status" value="1"/>
</dbReference>
<evidence type="ECO:0000256" key="9">
    <source>
        <dbReference type="SAM" id="MobiDB-lite"/>
    </source>
</evidence>
<sequence>MSGISPAHGGSTPADTSSTVGDWPADLPGTDWQGHDWTRARRYRRVRMATGAASLAISVARDAWLAFGGRSAALKRGTDARSPHPALRDAVFVTSLSAGEWAAGLPVGFALGHLVERSFGLTRQSPRGWLGERAKGFALGTAIQMPLTLGVFAVVRRRPDDWWLVLAGGALPLTVLATYAGPVLIAPRFNRYVPVEDPALTDRITALAERADVPISAVYRMDMSRQSEKANAFFTGIGATKRIVLADTLMDRFAPDEVEAVVAHEFGHQVHGDIWRLTAITGAAGFALTWGIRVTLSRLLPATAARTGVRSPGDVAGLPLWSLAGLLQAAMLGPAFAAYSRAIERRADRFAIGLTGDGPAYARAMVRLAHQNMSDPAPPRWLVRAIATHPPVSERVAEALATGSAHTPGDAAAGSR</sequence>
<evidence type="ECO:0000256" key="6">
    <source>
        <dbReference type="PIRSR" id="PIRSR627057-1"/>
    </source>
</evidence>
<evidence type="ECO:0000256" key="2">
    <source>
        <dbReference type="ARBA" id="ARBA00022723"/>
    </source>
</evidence>
<evidence type="ECO:0000256" key="3">
    <source>
        <dbReference type="ARBA" id="ARBA00022801"/>
    </source>
</evidence>
<keyword evidence="10" id="KW-0472">Membrane</keyword>
<dbReference type="InterPro" id="IPR027057">
    <property type="entry name" value="CAXX_Prtase_1"/>
</dbReference>
<feature type="active site" evidence="6">
    <location>
        <position position="265"/>
    </location>
</feature>
<evidence type="ECO:0008006" key="14">
    <source>
        <dbReference type="Google" id="ProtNLM"/>
    </source>
</evidence>
<feature type="binding site" evidence="7">
    <location>
        <position position="268"/>
    </location>
    <ligand>
        <name>Zn(2+)</name>
        <dbReference type="ChEBI" id="CHEBI:29105"/>
        <note>catalytic</note>
    </ligand>
</feature>
<evidence type="ECO:0000256" key="7">
    <source>
        <dbReference type="PIRSR" id="PIRSR627057-2"/>
    </source>
</evidence>
<keyword evidence="4 7" id="KW-0862">Zinc</keyword>
<evidence type="ECO:0000256" key="4">
    <source>
        <dbReference type="ARBA" id="ARBA00022833"/>
    </source>
</evidence>
<feature type="domain" description="CAAX prenyl protease 1 N-terminal" evidence="12">
    <location>
        <begin position="35"/>
        <end position="191"/>
    </location>
</feature>
<evidence type="ECO:0000313" key="13">
    <source>
        <dbReference type="EMBL" id="CAA9550058.1"/>
    </source>
</evidence>
<accession>A0A6J4UKV5</accession>
<comment type="similarity">
    <text evidence="8">Belongs to the peptidase M48 family.</text>
</comment>
<feature type="transmembrane region" description="Helical" evidence="10">
    <location>
        <begin position="162"/>
        <end position="185"/>
    </location>
</feature>
<reference evidence="13" key="1">
    <citation type="submission" date="2020-02" db="EMBL/GenBank/DDBJ databases">
        <authorList>
            <person name="Meier V. D."/>
        </authorList>
    </citation>
    <scope>NUCLEOTIDE SEQUENCE</scope>
    <source>
        <strain evidence="13">AVDCRST_MAG70</strain>
    </source>
</reference>
<evidence type="ECO:0000259" key="12">
    <source>
        <dbReference type="Pfam" id="PF16491"/>
    </source>
</evidence>
<evidence type="ECO:0000256" key="10">
    <source>
        <dbReference type="SAM" id="Phobius"/>
    </source>
</evidence>
<dbReference type="EMBL" id="CADCWH010000131">
    <property type="protein sequence ID" value="CAA9550058.1"/>
    <property type="molecule type" value="Genomic_DNA"/>
</dbReference>
<comment type="cofactor">
    <cofactor evidence="7 8">
        <name>Zn(2+)</name>
        <dbReference type="ChEBI" id="CHEBI:29105"/>
    </cofactor>
    <text evidence="7 8">Binds 1 zinc ion per subunit.</text>
</comment>
<dbReference type="Pfam" id="PF16491">
    <property type="entry name" value="Peptidase_M48_N"/>
    <property type="match status" value="1"/>
</dbReference>
<gene>
    <name evidence="13" type="ORF">AVDCRST_MAG70-844</name>
</gene>
<feature type="binding site" evidence="7">
    <location>
        <position position="344"/>
    </location>
    <ligand>
        <name>Zn(2+)</name>
        <dbReference type="ChEBI" id="CHEBI:29105"/>
        <note>catalytic</note>
    </ligand>
</feature>
<feature type="transmembrane region" description="Helical" evidence="10">
    <location>
        <begin position="320"/>
        <end position="339"/>
    </location>
</feature>
<keyword evidence="2 7" id="KW-0479">Metal-binding</keyword>
<evidence type="ECO:0000256" key="8">
    <source>
        <dbReference type="RuleBase" id="RU003983"/>
    </source>
</evidence>
<dbReference type="GO" id="GO:0004222">
    <property type="term" value="F:metalloendopeptidase activity"/>
    <property type="evidence" value="ECO:0007669"/>
    <property type="project" value="InterPro"/>
</dbReference>
<feature type="region of interest" description="Disordered" evidence="9">
    <location>
        <begin position="1"/>
        <end position="28"/>
    </location>
</feature>
<feature type="active site" description="Proton donor" evidence="6">
    <location>
        <position position="348"/>
    </location>
</feature>
<dbReference type="GO" id="GO:0046872">
    <property type="term" value="F:metal ion binding"/>
    <property type="evidence" value="ECO:0007669"/>
    <property type="project" value="UniProtKB-KW"/>
</dbReference>
<dbReference type="InterPro" id="IPR032456">
    <property type="entry name" value="Peptidase_M48_N"/>
</dbReference>
<keyword evidence="1 8" id="KW-0645">Protease</keyword>
<protein>
    <recommendedName>
        <fullName evidence="14">Peptidase M48 domain-containing protein</fullName>
    </recommendedName>
</protein>
<dbReference type="InterPro" id="IPR001915">
    <property type="entry name" value="Peptidase_M48"/>
</dbReference>
<evidence type="ECO:0000256" key="1">
    <source>
        <dbReference type="ARBA" id="ARBA00022670"/>
    </source>
</evidence>
<dbReference type="CDD" id="cd07343">
    <property type="entry name" value="M48A_Zmpste24p_like"/>
    <property type="match status" value="1"/>
</dbReference>
<organism evidence="13">
    <name type="scientific">uncultured Thermomicrobiales bacterium</name>
    <dbReference type="NCBI Taxonomy" id="1645740"/>
    <lineage>
        <taxon>Bacteria</taxon>
        <taxon>Pseudomonadati</taxon>
        <taxon>Thermomicrobiota</taxon>
        <taxon>Thermomicrobia</taxon>
        <taxon>Thermomicrobiales</taxon>
        <taxon>environmental samples</taxon>
    </lineage>
</organism>
<evidence type="ECO:0000259" key="11">
    <source>
        <dbReference type="Pfam" id="PF01435"/>
    </source>
</evidence>
<feature type="transmembrane region" description="Helical" evidence="10">
    <location>
        <begin position="274"/>
        <end position="292"/>
    </location>
</feature>
<proteinExistence type="inferred from homology"/>
<feature type="domain" description="Peptidase M48" evidence="11">
    <location>
        <begin position="196"/>
        <end position="399"/>
    </location>
</feature>
<keyword evidence="10" id="KW-1133">Transmembrane helix</keyword>
<evidence type="ECO:0000256" key="5">
    <source>
        <dbReference type="ARBA" id="ARBA00023049"/>
    </source>
</evidence>
<feature type="transmembrane region" description="Helical" evidence="10">
    <location>
        <begin position="136"/>
        <end position="156"/>
    </location>
</feature>
<keyword evidence="10" id="KW-0812">Transmembrane</keyword>
<keyword evidence="5 8" id="KW-0482">Metalloprotease</keyword>
<dbReference type="Pfam" id="PF01435">
    <property type="entry name" value="Peptidase_M48"/>
    <property type="match status" value="1"/>
</dbReference>